<feature type="transmembrane region" description="Helical" evidence="7">
    <location>
        <begin position="410"/>
        <end position="430"/>
    </location>
</feature>
<dbReference type="Pfam" id="PF02687">
    <property type="entry name" value="FtsX"/>
    <property type="match status" value="2"/>
</dbReference>
<protein>
    <recommendedName>
        <fullName evidence="8">ABC3 transporter permease C-terminal domain-containing protein</fullName>
    </recommendedName>
</protein>
<dbReference type="AlphaFoldDB" id="A0A5B7WQD7"/>
<name>A0A5B7WQD7_9MICC</name>
<dbReference type="PANTHER" id="PTHR30572:SF4">
    <property type="entry name" value="ABC TRANSPORTER PERMEASE YTRF"/>
    <property type="match status" value="1"/>
</dbReference>
<keyword evidence="2" id="KW-1003">Cell membrane</keyword>
<feature type="transmembrane region" description="Helical" evidence="7">
    <location>
        <begin position="442"/>
        <end position="466"/>
    </location>
</feature>
<dbReference type="EMBL" id="CP034412">
    <property type="protein sequence ID" value="QCY46271.1"/>
    <property type="molecule type" value="Genomic_DNA"/>
</dbReference>
<organism evidence="9 10">
    <name type="scientific">Glutamicibacter creatinolyticus</name>
    <dbReference type="NCBI Taxonomy" id="162496"/>
    <lineage>
        <taxon>Bacteria</taxon>
        <taxon>Bacillati</taxon>
        <taxon>Actinomycetota</taxon>
        <taxon>Actinomycetes</taxon>
        <taxon>Micrococcales</taxon>
        <taxon>Micrococcaceae</taxon>
        <taxon>Glutamicibacter</taxon>
    </lineage>
</organism>
<evidence type="ECO:0000313" key="10">
    <source>
        <dbReference type="Proteomes" id="UP000307000"/>
    </source>
</evidence>
<comment type="similarity">
    <text evidence="6">Belongs to the ABC-4 integral membrane protein family.</text>
</comment>
<evidence type="ECO:0000259" key="8">
    <source>
        <dbReference type="Pfam" id="PF02687"/>
    </source>
</evidence>
<keyword evidence="3 7" id="KW-0812">Transmembrane</keyword>
<dbReference type="GO" id="GO:0005886">
    <property type="term" value="C:plasma membrane"/>
    <property type="evidence" value="ECO:0007669"/>
    <property type="project" value="UniProtKB-SubCell"/>
</dbReference>
<comment type="subcellular location">
    <subcellularLocation>
        <location evidence="1">Cell membrane</location>
        <topology evidence="1">Multi-pass membrane protein</topology>
    </subcellularLocation>
</comment>
<evidence type="ECO:0000256" key="2">
    <source>
        <dbReference type="ARBA" id="ARBA00022475"/>
    </source>
</evidence>
<dbReference type="KEGG" id="gcr:GcLGCM259_0506"/>
<proteinExistence type="inferred from homology"/>
<feature type="transmembrane region" description="Helical" evidence="7">
    <location>
        <begin position="749"/>
        <end position="774"/>
    </location>
</feature>
<accession>A0A5B7WQD7</accession>
<keyword evidence="5 7" id="KW-0472">Membrane</keyword>
<evidence type="ECO:0000313" key="9">
    <source>
        <dbReference type="EMBL" id="QCY46271.1"/>
    </source>
</evidence>
<dbReference type="InterPro" id="IPR050250">
    <property type="entry name" value="Macrolide_Exporter_MacB"/>
</dbReference>
<feature type="transmembrane region" description="Helical" evidence="7">
    <location>
        <begin position="311"/>
        <end position="339"/>
    </location>
</feature>
<reference evidence="9 10" key="1">
    <citation type="submission" date="2018-12" db="EMBL/GenBank/DDBJ databases">
        <title>Complete Genome Sequence of Glutamicibacter creatinolyticus strain LGCM259,isolated from an abscess of a 12-year-old mare in Italy.</title>
        <authorList>
            <person name="Santos R.G."/>
            <person name="Silva A.L."/>
            <person name="Seyffert N."/>
            <person name="Castro T.L.P."/>
            <person name="Attili A.R."/>
            <person name="Rifici C."/>
            <person name="Mazzullo G."/>
            <person name="Brenig B."/>
            <person name="Venanzi F."/>
            <person name="Azevedo V."/>
        </authorList>
    </citation>
    <scope>NUCLEOTIDE SEQUENCE [LARGE SCALE GENOMIC DNA]</scope>
    <source>
        <strain evidence="9 10">LGCM 259</strain>
    </source>
</reference>
<keyword evidence="10" id="KW-1185">Reference proteome</keyword>
<dbReference type="Proteomes" id="UP000307000">
    <property type="component" value="Chromosome"/>
</dbReference>
<sequence>MLHVALANIKTYARRYIAAVLAVAIGTAFLGASLAVDTSTRATLKNSVGEVYRNADLVAFQDWKNEDYGTESDKPMTLDVLNSVRKLPEVSTAYGSVRAGTSLRTDKNAFGAWLVPVSAENRFSGLNLIEGRAPTKETEITVDEKGAQEEGLSLGDVVALDGVSGEDGLQEVRIVGLSAPSADPFMGGMMQVGVSEDAFEFLMGEQAQLDELIVNASGDVSAAAQALREELAEQSVKSASVLTADEKIIEDVAQLTGGTDQLTVVLLIFALVALVVTGLVVMNTFSVVIAQRTRELALLRTLGAKRGQIRSSVLIEALLIGVVSSLLGVAAAVGLMAGLIKLLQVTVPDMAYATLALDLKVLLVPLAIGIVMTVLSAWVPARRAMKLAPLAALRPFDAASVKNRAGKLRIVFGAILALAGIAGLVAGAMLKSLPIAFLGGLFSFPGILMLASLFVPSAVYGIGRLVSGGKVAGKLAALNSVRNPGRTTATATALLIGVTLVSMIMVGGQSAKVSLNQGLTEEYPVDLMVQSGDLNPAQETQLRQIEGISAVSRYESGAPKIELDNGTSDESYLFIVDTTTLQDVLQQNAPLPQDGELVYTSGASGDAKATTATIKGHELKLVTSSASYLPNMITQDTAQRIGLQHEEVMGGALVRLDDSVSDSQVKQIVEQISKTLNVDQALVSGGVTEKAMFSQIIDVLLMIVSGLLAVAVLIALIGVANTLSLSVLERTRENSLLRALGLKKKQLRSMLAVEAVLIGGVAALLGLILGVIYGMFGAYSTLAAVGTVYFDIPWLQLALVLGVSLVAALLASLTPSRRAAKLSPVEGLATE</sequence>
<evidence type="ECO:0000256" key="4">
    <source>
        <dbReference type="ARBA" id="ARBA00022989"/>
    </source>
</evidence>
<dbReference type="InterPro" id="IPR003838">
    <property type="entry name" value="ABC3_permease_C"/>
</dbReference>
<dbReference type="RefSeq" id="WP_138173452.1">
    <property type="nucleotide sequence ID" value="NZ_CP034412.1"/>
</dbReference>
<feature type="domain" description="ABC3 transporter permease C-terminal" evidence="8">
    <location>
        <begin position="268"/>
        <end position="389"/>
    </location>
</feature>
<dbReference type="GO" id="GO:0022857">
    <property type="term" value="F:transmembrane transporter activity"/>
    <property type="evidence" value="ECO:0007669"/>
    <property type="project" value="TreeGrafter"/>
</dbReference>
<evidence type="ECO:0000256" key="7">
    <source>
        <dbReference type="SAM" id="Phobius"/>
    </source>
</evidence>
<evidence type="ECO:0000256" key="5">
    <source>
        <dbReference type="ARBA" id="ARBA00023136"/>
    </source>
</evidence>
<feature type="transmembrane region" description="Helical" evidence="7">
    <location>
        <begin position="264"/>
        <end position="290"/>
    </location>
</feature>
<evidence type="ECO:0000256" key="3">
    <source>
        <dbReference type="ARBA" id="ARBA00022692"/>
    </source>
</evidence>
<keyword evidence="4 7" id="KW-1133">Transmembrane helix</keyword>
<dbReference type="PANTHER" id="PTHR30572">
    <property type="entry name" value="MEMBRANE COMPONENT OF TRANSPORTER-RELATED"/>
    <property type="match status" value="1"/>
</dbReference>
<gene>
    <name evidence="9" type="ORF">GcLGCM259_0506</name>
</gene>
<feature type="transmembrane region" description="Helical" evidence="7">
    <location>
        <begin position="794"/>
        <end position="813"/>
    </location>
</feature>
<feature type="transmembrane region" description="Helical" evidence="7">
    <location>
        <begin position="699"/>
        <end position="728"/>
    </location>
</feature>
<feature type="transmembrane region" description="Helical" evidence="7">
    <location>
        <begin position="359"/>
        <end position="379"/>
    </location>
</feature>
<feature type="transmembrane region" description="Helical" evidence="7">
    <location>
        <begin position="487"/>
        <end position="507"/>
    </location>
</feature>
<evidence type="ECO:0000256" key="6">
    <source>
        <dbReference type="ARBA" id="ARBA00038076"/>
    </source>
</evidence>
<evidence type="ECO:0000256" key="1">
    <source>
        <dbReference type="ARBA" id="ARBA00004651"/>
    </source>
</evidence>
<feature type="domain" description="ABC3 transporter permease C-terminal" evidence="8">
    <location>
        <begin position="707"/>
        <end position="824"/>
    </location>
</feature>